<evidence type="ECO:0000313" key="1">
    <source>
        <dbReference type="EMBL" id="MBZ5709983.1"/>
    </source>
</evidence>
<accession>A0ABS7TP16</accession>
<comment type="caution">
    <text evidence="1">The sequence shown here is derived from an EMBL/GenBank/DDBJ whole genome shotgun (WGS) entry which is preliminary data.</text>
</comment>
<gene>
    <name evidence="1" type="ORF">K7C98_12030</name>
</gene>
<dbReference type="Proteomes" id="UP001139031">
    <property type="component" value="Unassembled WGS sequence"/>
</dbReference>
<dbReference type="Pfam" id="PF08786">
    <property type="entry name" value="DcrB"/>
    <property type="match status" value="1"/>
</dbReference>
<dbReference type="RefSeq" id="WP_224191755.1">
    <property type="nucleotide sequence ID" value="NZ_JAIRAU010000011.1"/>
</dbReference>
<dbReference type="InterPro" id="IPR014894">
    <property type="entry name" value="DcrB/EagT6"/>
</dbReference>
<reference evidence="1" key="1">
    <citation type="submission" date="2021-08" db="EMBL/GenBank/DDBJ databases">
        <authorList>
            <person name="Stevens D.C."/>
        </authorList>
    </citation>
    <scope>NUCLEOTIDE SEQUENCE</scope>
    <source>
        <strain evidence="1">DSM 53165</strain>
    </source>
</reference>
<evidence type="ECO:0000313" key="2">
    <source>
        <dbReference type="Proteomes" id="UP001139031"/>
    </source>
</evidence>
<name>A0ABS7TP16_9BACT</name>
<dbReference type="InterPro" id="IPR016123">
    <property type="entry name" value="Mog1/PsbP_a/b/a-sand"/>
</dbReference>
<organism evidence="1 2">
    <name type="scientific">Nannocystis pusilla</name>
    <dbReference type="NCBI Taxonomy" id="889268"/>
    <lineage>
        <taxon>Bacteria</taxon>
        <taxon>Pseudomonadati</taxon>
        <taxon>Myxococcota</taxon>
        <taxon>Polyangia</taxon>
        <taxon>Nannocystales</taxon>
        <taxon>Nannocystaceae</taxon>
        <taxon>Nannocystis</taxon>
    </lineage>
</organism>
<protein>
    <submittedName>
        <fullName evidence="1">DUF1795 domain-containing protein</fullName>
    </submittedName>
</protein>
<dbReference type="SUPFAM" id="SSF55724">
    <property type="entry name" value="Mog1p/PsbP-like"/>
    <property type="match status" value="1"/>
</dbReference>
<sequence length="153" mass="16906">MNSNDSLVNAGEGVKLAIPPTWKRNAMVVFSNGQQGEGGASVVVRRETLEPRITLQHYMDGLLVELARSVPEFALIERRSRTLGGQPAGEFVYTFTAKGEAYEQRQIVTLDIPGSVLSIVMTSTLKKSSDFYDQWEKILGRAVLTPPAEVRRP</sequence>
<keyword evidence="2" id="KW-1185">Reference proteome</keyword>
<dbReference type="Gene3D" id="3.40.1000.10">
    <property type="entry name" value="Mog1/PsbP, alpha/beta/alpha sandwich"/>
    <property type="match status" value="1"/>
</dbReference>
<proteinExistence type="predicted"/>
<dbReference type="EMBL" id="JAIRAU010000011">
    <property type="protein sequence ID" value="MBZ5709983.1"/>
    <property type="molecule type" value="Genomic_DNA"/>
</dbReference>